<evidence type="ECO:0000313" key="1">
    <source>
        <dbReference type="EMBL" id="EBQ9795722.1"/>
    </source>
</evidence>
<dbReference type="SUPFAM" id="SSF55874">
    <property type="entry name" value="ATPase domain of HSP90 chaperone/DNA topoisomerase II/histidine kinase"/>
    <property type="match status" value="1"/>
</dbReference>
<proteinExistence type="predicted"/>
<comment type="caution">
    <text evidence="1">The sequence shown here is derived from an EMBL/GenBank/DDBJ whole genome shotgun (WGS) entry which is preliminary data.</text>
</comment>
<keyword evidence="1" id="KW-0067">ATP-binding</keyword>
<dbReference type="InterPro" id="IPR036890">
    <property type="entry name" value="HATPase_C_sf"/>
</dbReference>
<dbReference type="RefSeq" id="WP_001748812.1">
    <property type="nucleotide sequence ID" value="NZ_MYYF01000006.1"/>
</dbReference>
<gene>
    <name evidence="1" type="ORF">DM035_16360</name>
</gene>
<protein>
    <submittedName>
        <fullName evidence="1">ATP-binding protein</fullName>
    </submittedName>
</protein>
<dbReference type="NCBIfam" id="NF041932">
    <property type="entry name" value="MzaB"/>
    <property type="match status" value="1"/>
</dbReference>
<dbReference type="EMBL" id="AAGQTM010000016">
    <property type="protein sequence ID" value="EBQ9795722.1"/>
    <property type="molecule type" value="Genomic_DNA"/>
</dbReference>
<dbReference type="Pfam" id="PF13589">
    <property type="entry name" value="HATPase_c_3"/>
    <property type="match status" value="1"/>
</dbReference>
<sequence length="500" mass="55743">MTTMRHAPPNAAIMIEALRGLGYNTATALADIIDNSISAGARKVDLTFHWRESDSYIVVRDNGCGMSAAELDVAMRLGVKNPLTKRSGHDLGRFGLGLKTASFSQCRRLTVASKKEGITTILRWDLDILAASTDDGWYLLEGADPGSQEALANAEPDSHGTVVLWDVLDRIVTPGYGEKDFLNLMDGVEQHLAMVFHRFLEGNAPRLTLTLNGRKIKAWDPFLSGHPSKPWHSPSAMAPGAPAVKVECHVLPHQDHLTTQEYQQAQGPAGWTAQQGFYVYRNERLLVAGNWLGLGSPRAWTKDETHRLVRIRLDIPNDADIDWKIDIRKSMARPPVSLRPWLTQLAQSTRDRAVRTFAKRGKMNKRKPGEELVQLWQAQKTPSGVRYQISLQHPVISNVLSQAGELSPQIQAMLRLIEETVPVQQIWLDTAETKETPRTGFETAPPAEVLSVLQVMYKTMVGQQAMSPALAKQHLQNMEPFDNYPELIAQLPDDQHEKSL</sequence>
<organism evidence="1">
    <name type="scientific">Salmonella enterica subsp. enterica serovar Kottbus</name>
    <dbReference type="NCBI Taxonomy" id="224727"/>
    <lineage>
        <taxon>Bacteria</taxon>
        <taxon>Pseudomonadati</taxon>
        <taxon>Pseudomonadota</taxon>
        <taxon>Gammaproteobacteria</taxon>
        <taxon>Enterobacterales</taxon>
        <taxon>Enterobacteriaceae</taxon>
        <taxon>Salmonella</taxon>
    </lineage>
</organism>
<accession>A0A3V4QR71</accession>
<reference evidence="1" key="1">
    <citation type="submission" date="2018-06" db="EMBL/GenBank/DDBJ databases">
        <authorList>
            <person name="Ashton P.M."/>
            <person name="Dallman T."/>
            <person name="Nair S."/>
            <person name="De Pinna E."/>
            <person name="Peters T."/>
            <person name="Grant K."/>
        </authorList>
    </citation>
    <scope>NUCLEOTIDE SEQUENCE</scope>
    <source>
        <strain evidence="1">430336</strain>
    </source>
</reference>
<dbReference type="Gene3D" id="3.30.565.10">
    <property type="entry name" value="Histidine kinase-like ATPase, C-terminal domain"/>
    <property type="match status" value="1"/>
</dbReference>
<name>A0A3V4QR71_SALET</name>
<dbReference type="InterPro" id="IPR049661">
    <property type="entry name" value="MzaB"/>
</dbReference>
<keyword evidence="1" id="KW-0547">Nucleotide-binding</keyword>
<dbReference type="GO" id="GO:0005524">
    <property type="term" value="F:ATP binding"/>
    <property type="evidence" value="ECO:0007669"/>
    <property type="project" value="UniProtKB-KW"/>
</dbReference>
<dbReference type="AlphaFoldDB" id="A0A3V4QR71"/>